<evidence type="ECO:0000313" key="3">
    <source>
        <dbReference type="Proteomes" id="UP000826656"/>
    </source>
</evidence>
<accession>A0ABQ7VHN3</accession>
<name>A0ABQ7VHN3_SOLTU</name>
<evidence type="ECO:0008006" key="4">
    <source>
        <dbReference type="Google" id="ProtNLM"/>
    </source>
</evidence>
<sequence length="84" mass="9095">MEEQMEVQRSTIQQDVTTNINAQLQRARLISADILAALCVPSPGEPTTAPQANHIICRPSTSSNNQESEGEQRDENNEGCTLGG</sequence>
<protein>
    <recommendedName>
        <fullName evidence="4">Integrase core domain containing protein</fullName>
    </recommendedName>
</protein>
<evidence type="ECO:0000313" key="2">
    <source>
        <dbReference type="EMBL" id="KAH0763575.1"/>
    </source>
</evidence>
<reference evidence="2 3" key="1">
    <citation type="journal article" date="2021" name="bioRxiv">
        <title>Chromosome-scale and haplotype-resolved genome assembly of a tetraploid potato cultivar.</title>
        <authorList>
            <person name="Sun H."/>
            <person name="Jiao W.-B."/>
            <person name="Krause K."/>
            <person name="Campoy J.A."/>
            <person name="Goel M."/>
            <person name="Folz-Donahue K."/>
            <person name="Kukat C."/>
            <person name="Huettel B."/>
            <person name="Schneeberger K."/>
        </authorList>
    </citation>
    <scope>NUCLEOTIDE SEQUENCE [LARGE SCALE GENOMIC DNA]</scope>
    <source>
        <strain evidence="2">SolTubOtavaFocal</strain>
        <tissue evidence="2">Leaves</tissue>
    </source>
</reference>
<feature type="region of interest" description="Disordered" evidence="1">
    <location>
        <begin position="45"/>
        <end position="84"/>
    </location>
</feature>
<comment type="caution">
    <text evidence="2">The sequence shown here is derived from an EMBL/GenBank/DDBJ whole genome shotgun (WGS) entry which is preliminary data.</text>
</comment>
<dbReference type="EMBL" id="JAIVGD010000013">
    <property type="protein sequence ID" value="KAH0763575.1"/>
    <property type="molecule type" value="Genomic_DNA"/>
</dbReference>
<organism evidence="2 3">
    <name type="scientific">Solanum tuberosum</name>
    <name type="common">Potato</name>
    <dbReference type="NCBI Taxonomy" id="4113"/>
    <lineage>
        <taxon>Eukaryota</taxon>
        <taxon>Viridiplantae</taxon>
        <taxon>Streptophyta</taxon>
        <taxon>Embryophyta</taxon>
        <taxon>Tracheophyta</taxon>
        <taxon>Spermatophyta</taxon>
        <taxon>Magnoliopsida</taxon>
        <taxon>eudicotyledons</taxon>
        <taxon>Gunneridae</taxon>
        <taxon>Pentapetalae</taxon>
        <taxon>asterids</taxon>
        <taxon>lamiids</taxon>
        <taxon>Solanales</taxon>
        <taxon>Solanaceae</taxon>
        <taxon>Solanoideae</taxon>
        <taxon>Solaneae</taxon>
        <taxon>Solanum</taxon>
    </lineage>
</organism>
<gene>
    <name evidence="2" type="ORF">KY290_019648</name>
</gene>
<dbReference type="Proteomes" id="UP000826656">
    <property type="component" value="Unassembled WGS sequence"/>
</dbReference>
<keyword evidence="3" id="KW-1185">Reference proteome</keyword>
<proteinExistence type="predicted"/>
<evidence type="ECO:0000256" key="1">
    <source>
        <dbReference type="SAM" id="MobiDB-lite"/>
    </source>
</evidence>